<protein>
    <recommendedName>
        <fullName evidence="6">Coiled-coil domain-containing protein 146</fullName>
    </recommendedName>
</protein>
<evidence type="ECO:0000256" key="1">
    <source>
        <dbReference type="ARBA" id="ARBA00023054"/>
    </source>
</evidence>
<keyword evidence="1 2" id="KW-0175">Coiled coil</keyword>
<organism evidence="4 5">
    <name type="scientific">Catharus ustulatus</name>
    <name type="common">Russet-backed thrush</name>
    <name type="synonym">Hylocichla ustulatus</name>
    <dbReference type="NCBI Taxonomy" id="91951"/>
    <lineage>
        <taxon>Eukaryota</taxon>
        <taxon>Metazoa</taxon>
        <taxon>Chordata</taxon>
        <taxon>Craniata</taxon>
        <taxon>Vertebrata</taxon>
        <taxon>Euteleostomi</taxon>
        <taxon>Archelosauria</taxon>
        <taxon>Archosauria</taxon>
        <taxon>Dinosauria</taxon>
        <taxon>Saurischia</taxon>
        <taxon>Theropoda</taxon>
        <taxon>Coelurosauria</taxon>
        <taxon>Aves</taxon>
        <taxon>Neognathae</taxon>
        <taxon>Neoaves</taxon>
        <taxon>Telluraves</taxon>
        <taxon>Australaves</taxon>
        <taxon>Passeriformes</taxon>
        <taxon>Turdidae</taxon>
        <taxon>Catharus</taxon>
    </lineage>
</organism>
<keyword evidence="5" id="KW-1185">Reference proteome</keyword>
<dbReference type="Proteomes" id="UP000694563">
    <property type="component" value="Chromosome 4"/>
</dbReference>
<evidence type="ECO:0000313" key="5">
    <source>
        <dbReference type="Proteomes" id="UP000694563"/>
    </source>
</evidence>
<evidence type="ECO:0000313" key="4">
    <source>
        <dbReference type="Ensembl" id="ENSCUSP00005012080.1"/>
    </source>
</evidence>
<evidence type="ECO:0000256" key="2">
    <source>
        <dbReference type="SAM" id="Coils"/>
    </source>
</evidence>
<feature type="coiled-coil region" evidence="2">
    <location>
        <begin position="55"/>
        <end position="82"/>
    </location>
</feature>
<sequence>MMEPMRKGYFICRKLQEEYLKIKKNERTKALIKKDCSKIVQEIVEHKEKDKYLNVDRLTTAATQMEEEILQLRKNYERAIQQKNESGLLLREREEELGFLYERINRQELLCRNGDIKMQVMDEKISFLKLKVAEKKREIKLCFKELTVKNALDAQLMRLQIQYSQCRDKIKQLEEKHGDATNESRKQEMGGKDPSPPELLKRIEQIEAELVQKEQRLLKIDFLCENISDLTDRIRTVVENGKEDTLQFARRINELQKKINDKTQEIRALFAELSMKQALVIKLQEEIRDKEQFVMTASLMISQGLPFPKEAEKERWKILRNGKMQKAAAEVRHPAEEEQGAVPGHAPTIPKEERLPPLQPSMAPFRPSEPSSSLRHFKKPPAKPSEI</sequence>
<dbReference type="GO" id="GO:0005856">
    <property type="term" value="C:cytoskeleton"/>
    <property type="evidence" value="ECO:0007669"/>
    <property type="project" value="TreeGrafter"/>
</dbReference>
<dbReference type="PANTHER" id="PTHR32083:SF34">
    <property type="entry name" value="COILED-COIL DOMAIN-CONTAINING PROTEIN 146"/>
    <property type="match status" value="1"/>
</dbReference>
<reference evidence="4" key="2">
    <citation type="submission" date="2025-08" db="UniProtKB">
        <authorList>
            <consortium name="Ensembl"/>
        </authorList>
    </citation>
    <scope>IDENTIFICATION</scope>
</reference>
<proteinExistence type="predicted"/>
<name>A0A8C3Y340_CATUS</name>
<accession>A0A8C3Y340</accession>
<reference evidence="4" key="3">
    <citation type="submission" date="2025-09" db="UniProtKB">
        <authorList>
            <consortium name="Ensembl"/>
        </authorList>
    </citation>
    <scope>IDENTIFICATION</scope>
</reference>
<dbReference type="AlphaFoldDB" id="A0A8C3Y340"/>
<dbReference type="Ensembl" id="ENSCUST00005012587.1">
    <property type="protein sequence ID" value="ENSCUSP00005012080.1"/>
    <property type="gene ID" value="ENSCUSG00005007760.1"/>
</dbReference>
<dbReference type="PANTHER" id="PTHR32083">
    <property type="entry name" value="CILIA AND FLAGELLA-ASSOCIATED PROTEIN 58-RELATED"/>
    <property type="match status" value="1"/>
</dbReference>
<evidence type="ECO:0000256" key="3">
    <source>
        <dbReference type="SAM" id="MobiDB-lite"/>
    </source>
</evidence>
<feature type="region of interest" description="Disordered" evidence="3">
    <location>
        <begin position="327"/>
        <end position="387"/>
    </location>
</feature>
<evidence type="ECO:0008006" key="6">
    <source>
        <dbReference type="Google" id="ProtNLM"/>
    </source>
</evidence>
<reference evidence="4" key="1">
    <citation type="submission" date="2020-10" db="EMBL/GenBank/DDBJ databases">
        <title>Catharus ustulatus (Swainson's thrush) genome, bCatUst1, primary haplotype v2.</title>
        <authorList>
            <person name="Delmore K."/>
            <person name="Vafadar M."/>
            <person name="Formenti G."/>
            <person name="Chow W."/>
            <person name="Pelan S."/>
            <person name="Howe K."/>
            <person name="Rhie A."/>
            <person name="Mountcastle J."/>
            <person name="Haase B."/>
            <person name="Fedrigo O."/>
            <person name="Jarvis E.D."/>
        </authorList>
    </citation>
    <scope>NUCLEOTIDE SEQUENCE [LARGE SCALE GENOMIC DNA]</scope>
</reference>
<feature type="compositionally biased region" description="Basic and acidic residues" evidence="3">
    <location>
        <begin position="174"/>
        <end position="191"/>
    </location>
</feature>
<feature type="region of interest" description="Disordered" evidence="3">
    <location>
        <begin position="174"/>
        <end position="198"/>
    </location>
</feature>